<accession>A0A7K1SQQ0</accession>
<feature type="region of interest" description="Disordered" evidence="1">
    <location>
        <begin position="1"/>
        <end position="30"/>
    </location>
</feature>
<dbReference type="Proteomes" id="UP000436006">
    <property type="component" value="Unassembled WGS sequence"/>
</dbReference>
<gene>
    <name evidence="3" type="ORF">GO755_39015</name>
</gene>
<feature type="compositionally biased region" description="Polar residues" evidence="1">
    <location>
        <begin position="10"/>
        <end position="22"/>
    </location>
</feature>
<comment type="caution">
    <text evidence="3">The sequence shown here is derived from an EMBL/GenBank/DDBJ whole genome shotgun (WGS) entry which is preliminary data.</text>
</comment>
<dbReference type="InterPro" id="IPR043736">
    <property type="entry name" value="DUF5681"/>
</dbReference>
<dbReference type="RefSeq" id="WP_157590868.1">
    <property type="nucleotide sequence ID" value="NZ_WPIN01000030.1"/>
</dbReference>
<sequence length="151" mass="16414">MPFSEGESGNPDTQFQKGQSGNPAGRPRGSISQWMKEFGEASEIKLDITVTDQDGKVSKSTATISTNGQTTINQAIAVRGLQKALKGDYQFFKEVLNRTEGRVPQPIDLGGQPDNPIVIDDLSKLSTDELIRRRAAIRRRIADEGAGQEGI</sequence>
<evidence type="ECO:0000313" key="4">
    <source>
        <dbReference type="Proteomes" id="UP000436006"/>
    </source>
</evidence>
<reference evidence="3 4" key="1">
    <citation type="submission" date="2019-12" db="EMBL/GenBank/DDBJ databases">
        <title>Spirosoma sp. HMF4905 genome sequencing and assembly.</title>
        <authorList>
            <person name="Kang H."/>
            <person name="Cha I."/>
            <person name="Kim H."/>
            <person name="Joh K."/>
        </authorList>
    </citation>
    <scope>NUCLEOTIDE SEQUENCE [LARGE SCALE GENOMIC DNA]</scope>
    <source>
        <strain evidence="3 4">HMF4905</strain>
    </source>
</reference>
<feature type="domain" description="DUF5681" evidence="2">
    <location>
        <begin position="13"/>
        <end position="101"/>
    </location>
</feature>
<proteinExistence type="predicted"/>
<keyword evidence="4" id="KW-1185">Reference proteome</keyword>
<evidence type="ECO:0000256" key="1">
    <source>
        <dbReference type="SAM" id="MobiDB-lite"/>
    </source>
</evidence>
<evidence type="ECO:0000313" key="3">
    <source>
        <dbReference type="EMBL" id="MVM36070.1"/>
    </source>
</evidence>
<organism evidence="3 4">
    <name type="scientific">Spirosoma arboris</name>
    <dbReference type="NCBI Taxonomy" id="2682092"/>
    <lineage>
        <taxon>Bacteria</taxon>
        <taxon>Pseudomonadati</taxon>
        <taxon>Bacteroidota</taxon>
        <taxon>Cytophagia</taxon>
        <taxon>Cytophagales</taxon>
        <taxon>Cytophagaceae</taxon>
        <taxon>Spirosoma</taxon>
    </lineage>
</organism>
<protein>
    <recommendedName>
        <fullName evidence="2">DUF5681 domain-containing protein</fullName>
    </recommendedName>
</protein>
<name>A0A7K1SQQ0_9BACT</name>
<dbReference type="EMBL" id="WPIN01000030">
    <property type="protein sequence ID" value="MVM36070.1"/>
    <property type="molecule type" value="Genomic_DNA"/>
</dbReference>
<evidence type="ECO:0000259" key="2">
    <source>
        <dbReference type="Pfam" id="PF18932"/>
    </source>
</evidence>
<dbReference type="AlphaFoldDB" id="A0A7K1SQQ0"/>
<dbReference type="Pfam" id="PF18932">
    <property type="entry name" value="DUF5681"/>
    <property type="match status" value="1"/>
</dbReference>